<dbReference type="Gene3D" id="3.40.50.2000">
    <property type="entry name" value="Glycogen Phosphorylase B"/>
    <property type="match status" value="1"/>
</dbReference>
<dbReference type="EMBL" id="BAABAU010000004">
    <property type="protein sequence ID" value="GAA4267303.1"/>
    <property type="molecule type" value="Genomic_DNA"/>
</dbReference>
<organism evidence="2 3">
    <name type="scientific">Frondihabitans peucedani</name>
    <dbReference type="NCBI Taxonomy" id="598626"/>
    <lineage>
        <taxon>Bacteria</taxon>
        <taxon>Bacillati</taxon>
        <taxon>Actinomycetota</taxon>
        <taxon>Actinomycetes</taxon>
        <taxon>Micrococcales</taxon>
        <taxon>Microbacteriaceae</taxon>
        <taxon>Frondihabitans</taxon>
    </lineage>
</organism>
<reference evidence="3" key="1">
    <citation type="journal article" date="2019" name="Int. J. Syst. Evol. Microbiol.">
        <title>The Global Catalogue of Microorganisms (GCM) 10K type strain sequencing project: providing services to taxonomists for standard genome sequencing and annotation.</title>
        <authorList>
            <consortium name="The Broad Institute Genomics Platform"/>
            <consortium name="The Broad Institute Genome Sequencing Center for Infectious Disease"/>
            <person name="Wu L."/>
            <person name="Ma J."/>
        </authorList>
    </citation>
    <scope>NUCLEOTIDE SEQUENCE [LARGE SCALE GENOMIC DNA]</scope>
    <source>
        <strain evidence="3">JCM 17442</strain>
    </source>
</reference>
<name>A0ABP8E518_9MICO</name>
<dbReference type="SUPFAM" id="SSF53756">
    <property type="entry name" value="UDP-Glycosyltransferase/glycogen phosphorylase"/>
    <property type="match status" value="2"/>
</dbReference>
<accession>A0ABP8E518</accession>
<evidence type="ECO:0000313" key="2">
    <source>
        <dbReference type="EMBL" id="GAA4267303.1"/>
    </source>
</evidence>
<evidence type="ECO:0000313" key="3">
    <source>
        <dbReference type="Proteomes" id="UP001501594"/>
    </source>
</evidence>
<dbReference type="Proteomes" id="UP001501594">
    <property type="component" value="Unassembled WGS sequence"/>
</dbReference>
<dbReference type="Pfam" id="PF13692">
    <property type="entry name" value="Glyco_trans_1_4"/>
    <property type="match status" value="1"/>
</dbReference>
<dbReference type="PANTHER" id="PTHR45947">
    <property type="entry name" value="SULFOQUINOVOSYL TRANSFERASE SQD2"/>
    <property type="match status" value="1"/>
</dbReference>
<evidence type="ECO:0000256" key="1">
    <source>
        <dbReference type="ARBA" id="ARBA00021292"/>
    </source>
</evidence>
<dbReference type="PANTHER" id="PTHR45947:SF3">
    <property type="entry name" value="SULFOQUINOVOSYL TRANSFERASE SQD2"/>
    <property type="match status" value="1"/>
</dbReference>
<dbReference type="RefSeq" id="WP_344797478.1">
    <property type="nucleotide sequence ID" value="NZ_BAABAU010000004.1"/>
</dbReference>
<protein>
    <recommendedName>
        <fullName evidence="1">D-inositol 3-phosphate glycosyltransferase</fullName>
    </recommendedName>
</protein>
<proteinExistence type="predicted"/>
<comment type="caution">
    <text evidence="2">The sequence shown here is derived from an EMBL/GenBank/DDBJ whole genome shotgun (WGS) entry which is preliminary data.</text>
</comment>
<gene>
    <name evidence="2" type="ORF">GCM10022256_29150</name>
</gene>
<dbReference type="InterPro" id="IPR050194">
    <property type="entry name" value="Glycosyltransferase_grp1"/>
</dbReference>
<keyword evidence="3" id="KW-1185">Reference proteome</keyword>
<sequence>MTQATRALADTPATSLRLVPELRAVHLARFAEQPHSELLYLRENFDLGSSPLPVGIRRVSLVRALVTLVTSRARTLELPEPLWMRFLLANVLLGLTWKTAGRLLRRPRSLVTYAMENNRLSALVAGRRHCPAWLARLVGHAVGAYSSLVIDRIAFASPSSEATYRSLPGFRPQEAKTFLELPAAPRTTETTREARSPEVVFSGVLEARKGIDLLLQAWPRVEEVVPGARLTIAGPGPFADEVSTWVEERPQSRRFLGHLQRPALLESVASASVVVAPSQPEGRWREQIGLPVKEALAAGATVVTTDQTGLAPWLRAHGHRVVPVDIERAEFVERLTEQIIGALRAPVAPSDIAADLPDIDGRLEADRWLHESESLSRRTVLINPLGGALGHYTGSLASTLEAAGADVDVRAFDEPSRCDGSKLRWLVRYVGVLLSVRRSLRGSAPTTAIVTWPVLGFLDLVILRVILGRKAESRLMLHNPVPLVQAVGYSRVSQLLGRLFSRRHRIVVHSTAARDALRSTGYQRPAEIVPLPVTPRPATTTPEGSTPVVRVVGQYKGDRDLDVLREIGRSLESKAVLEIHGRRWPAVEGWSVTDEFVPEAELENLMATSDVVLIPYRRFFQSDIAVRCIEIGTPFIGPAESSLSELLPPASELLVTTEGLSTADRASEWITAIESAFARGPVDFQEQVSHVAAENAACWSDWLTGLEVAA</sequence>